<dbReference type="InterPro" id="IPR008579">
    <property type="entry name" value="UGlyAH_Cupin_dom"/>
</dbReference>
<dbReference type="PANTHER" id="PTHR33271">
    <property type="entry name" value="OS04G0445200 PROTEIN"/>
    <property type="match status" value="1"/>
</dbReference>
<dbReference type="AlphaFoldDB" id="A0A6F8PVD4"/>
<dbReference type="PANTHER" id="PTHR33271:SF22">
    <property type="entry name" value="OS04G0445200 PROTEIN"/>
    <property type="match status" value="1"/>
</dbReference>
<accession>A0A6F8PVD4</accession>
<dbReference type="InterPro" id="IPR014710">
    <property type="entry name" value="RmlC-like_jellyroll"/>
</dbReference>
<dbReference type="Pfam" id="PF05899">
    <property type="entry name" value="Cupin_3"/>
    <property type="match status" value="1"/>
</dbReference>
<feature type="domain" description="(S)-ureidoglycine aminohydrolase cupin" evidence="1">
    <location>
        <begin position="19"/>
        <end position="88"/>
    </location>
</feature>
<evidence type="ECO:0000313" key="3">
    <source>
        <dbReference type="Proteomes" id="UP000501726"/>
    </source>
</evidence>
<evidence type="ECO:0000313" key="2">
    <source>
        <dbReference type="EMBL" id="BBP46056.1"/>
    </source>
</evidence>
<proteinExistence type="predicted"/>
<evidence type="ECO:0000259" key="1">
    <source>
        <dbReference type="Pfam" id="PF05899"/>
    </source>
</evidence>
<protein>
    <submittedName>
        <fullName evidence="2">Cupin</fullName>
    </submittedName>
</protein>
<keyword evidence="3" id="KW-1185">Reference proteome</keyword>
<dbReference type="Proteomes" id="UP000501726">
    <property type="component" value="Chromosome"/>
</dbReference>
<dbReference type="SUPFAM" id="SSF51182">
    <property type="entry name" value="RmlC-like cupins"/>
    <property type="match status" value="1"/>
</dbReference>
<dbReference type="EMBL" id="AP021889">
    <property type="protein sequence ID" value="BBP46056.1"/>
    <property type="molecule type" value="Genomic_DNA"/>
</dbReference>
<dbReference type="Gene3D" id="2.60.120.10">
    <property type="entry name" value="Jelly Rolls"/>
    <property type="match status" value="1"/>
</dbReference>
<reference evidence="3" key="1">
    <citation type="submission" date="2019-11" db="EMBL/GenBank/DDBJ databases">
        <title>Isolation and characterization of two novel species in the genus Thiomicrorhabdus.</title>
        <authorList>
            <person name="Mochizuki J."/>
            <person name="Kojima H."/>
            <person name="Fukui M."/>
        </authorList>
    </citation>
    <scope>NUCLEOTIDE SEQUENCE [LARGE SCALE GENOMIC DNA]</scope>
    <source>
        <strain evidence="3">aks77</strain>
    </source>
</reference>
<sequence length="91" mass="10371">MLQITVLKNPSPEVIASRGCTTWPIWEKAVSEFPWYYADNESCWILDGEVTVTPDGGEPVTIHAGDFVTFPAGLHCTWKITQPIRKHYQFF</sequence>
<dbReference type="RefSeq" id="WP_173272328.1">
    <property type="nucleotide sequence ID" value="NZ_AP021889.1"/>
</dbReference>
<dbReference type="InterPro" id="IPR011051">
    <property type="entry name" value="RmlC_Cupin_sf"/>
</dbReference>
<dbReference type="CDD" id="cd02227">
    <property type="entry name" value="cupin_TM1112-like"/>
    <property type="match status" value="1"/>
</dbReference>
<name>A0A6F8PVD4_9GAMM</name>
<organism evidence="2 3">
    <name type="scientific">Thiosulfatimonas sediminis</name>
    <dbReference type="NCBI Taxonomy" id="2675054"/>
    <lineage>
        <taxon>Bacteria</taxon>
        <taxon>Pseudomonadati</taxon>
        <taxon>Pseudomonadota</taxon>
        <taxon>Gammaproteobacteria</taxon>
        <taxon>Thiotrichales</taxon>
        <taxon>Piscirickettsiaceae</taxon>
        <taxon>Thiosulfatimonas</taxon>
    </lineage>
</organism>
<dbReference type="KEGG" id="tse:THMIRHAS_14290"/>
<gene>
    <name evidence="2" type="ORF">THMIRHAS_14290</name>
</gene>